<gene>
    <name evidence="2" type="ORF">MSAN_02102400</name>
</gene>
<evidence type="ECO:0000256" key="1">
    <source>
        <dbReference type="SAM" id="Phobius"/>
    </source>
</evidence>
<proteinExistence type="predicted"/>
<protein>
    <submittedName>
        <fullName evidence="2">Uncharacterized protein</fullName>
    </submittedName>
</protein>
<organism evidence="2 3">
    <name type="scientific">Mycena sanguinolenta</name>
    <dbReference type="NCBI Taxonomy" id="230812"/>
    <lineage>
        <taxon>Eukaryota</taxon>
        <taxon>Fungi</taxon>
        <taxon>Dikarya</taxon>
        <taxon>Basidiomycota</taxon>
        <taxon>Agaricomycotina</taxon>
        <taxon>Agaricomycetes</taxon>
        <taxon>Agaricomycetidae</taxon>
        <taxon>Agaricales</taxon>
        <taxon>Marasmiineae</taxon>
        <taxon>Mycenaceae</taxon>
        <taxon>Mycena</taxon>
    </lineage>
</organism>
<dbReference type="Proteomes" id="UP000623467">
    <property type="component" value="Unassembled WGS sequence"/>
</dbReference>
<evidence type="ECO:0000313" key="3">
    <source>
        <dbReference type="Proteomes" id="UP000623467"/>
    </source>
</evidence>
<accession>A0A8H6XFY5</accession>
<reference evidence="2" key="1">
    <citation type="submission" date="2020-05" db="EMBL/GenBank/DDBJ databases">
        <title>Mycena genomes resolve the evolution of fungal bioluminescence.</title>
        <authorList>
            <person name="Tsai I.J."/>
        </authorList>
    </citation>
    <scope>NUCLEOTIDE SEQUENCE</scope>
    <source>
        <strain evidence="2">160909Yilan</strain>
    </source>
</reference>
<evidence type="ECO:0000313" key="2">
    <source>
        <dbReference type="EMBL" id="KAF7340740.1"/>
    </source>
</evidence>
<keyword evidence="3" id="KW-1185">Reference proteome</keyword>
<comment type="caution">
    <text evidence="2">The sequence shown here is derived from an EMBL/GenBank/DDBJ whole genome shotgun (WGS) entry which is preliminary data.</text>
</comment>
<keyword evidence="1" id="KW-1133">Transmembrane helix</keyword>
<sequence length="179" mass="20271">MAETTYTCSVFEAVFATIRLSHPLYNLPMQNMVDSSQIDSSWSFFMRTLSQTGVSLLLYGIYICLFLFSTHVLARRRATHGRKFLMAWSCVIAAGGTAQMAVTLARAVKDARFVENLLHREVSNSTPTLLIAECVIWVANIFVADFLYMYRCYVIWDCRWRILILPGLLMASTFVAGPC</sequence>
<keyword evidence="1" id="KW-0812">Transmembrane</keyword>
<feature type="transmembrane region" description="Helical" evidence="1">
    <location>
        <begin position="56"/>
        <end position="74"/>
    </location>
</feature>
<feature type="transmembrane region" description="Helical" evidence="1">
    <location>
        <begin position="86"/>
        <end position="108"/>
    </location>
</feature>
<keyword evidence="1" id="KW-0472">Membrane</keyword>
<dbReference type="EMBL" id="JACAZH010000029">
    <property type="protein sequence ID" value="KAF7340740.1"/>
    <property type="molecule type" value="Genomic_DNA"/>
</dbReference>
<dbReference type="AlphaFoldDB" id="A0A8H6XFY5"/>
<dbReference type="OrthoDB" id="3029611at2759"/>
<name>A0A8H6XFY5_9AGAR</name>
<feature type="transmembrane region" description="Helical" evidence="1">
    <location>
        <begin position="128"/>
        <end position="148"/>
    </location>
</feature>